<feature type="domain" description="HTH cro/C1-type" evidence="2">
    <location>
        <begin position="13"/>
        <end position="68"/>
    </location>
</feature>
<name>A0AAP2E0B2_9BACT</name>
<keyword evidence="4" id="KW-1185">Reference proteome</keyword>
<feature type="compositionally biased region" description="Polar residues" evidence="1">
    <location>
        <begin position="16"/>
        <end position="26"/>
    </location>
</feature>
<dbReference type="Proteomes" id="UP001319080">
    <property type="component" value="Unassembled WGS sequence"/>
</dbReference>
<evidence type="ECO:0000256" key="1">
    <source>
        <dbReference type="SAM" id="MobiDB-lite"/>
    </source>
</evidence>
<dbReference type="SMART" id="SM00530">
    <property type="entry name" value="HTH_XRE"/>
    <property type="match status" value="1"/>
</dbReference>
<feature type="region of interest" description="Disordered" evidence="1">
    <location>
        <begin position="1"/>
        <end position="31"/>
    </location>
</feature>
<sequence length="126" mass="14523">MNQYTKKQLADAVRTARSQKGYTQQELSDRTGLSLRSIQRIEKEEALPRAYTLRILAAHLGIAEEPEVASHRTRCRRSRVCPTLSIYATSPQQTPQNHSDDRHRHTLDPWWPGVHRPGHPLPRNNL</sequence>
<proteinExistence type="predicted"/>
<gene>
    <name evidence="3" type="ORF">KK062_21030</name>
</gene>
<accession>A0AAP2E0B2</accession>
<dbReference type="AlphaFoldDB" id="A0AAP2E0B2"/>
<dbReference type="CDD" id="cd00093">
    <property type="entry name" value="HTH_XRE"/>
    <property type="match status" value="1"/>
</dbReference>
<feature type="region of interest" description="Disordered" evidence="1">
    <location>
        <begin position="86"/>
        <end position="126"/>
    </location>
</feature>
<dbReference type="Gene3D" id="1.10.260.40">
    <property type="entry name" value="lambda repressor-like DNA-binding domains"/>
    <property type="match status" value="1"/>
</dbReference>
<dbReference type="InterPro" id="IPR001387">
    <property type="entry name" value="Cro/C1-type_HTH"/>
</dbReference>
<dbReference type="SUPFAM" id="SSF47413">
    <property type="entry name" value="lambda repressor-like DNA-binding domains"/>
    <property type="match status" value="1"/>
</dbReference>
<protein>
    <submittedName>
        <fullName evidence="3">Helix-turn-helix domain-containing protein</fullName>
    </submittedName>
</protein>
<dbReference type="InterPro" id="IPR010982">
    <property type="entry name" value="Lambda_DNA-bd_dom_sf"/>
</dbReference>
<feature type="compositionally biased region" description="Polar residues" evidence="1">
    <location>
        <begin position="86"/>
        <end position="97"/>
    </location>
</feature>
<dbReference type="Pfam" id="PF01381">
    <property type="entry name" value="HTH_3"/>
    <property type="match status" value="1"/>
</dbReference>
<feature type="compositionally biased region" description="Basic and acidic residues" evidence="1">
    <location>
        <begin position="98"/>
        <end position="107"/>
    </location>
</feature>
<evidence type="ECO:0000313" key="3">
    <source>
        <dbReference type="EMBL" id="MBT1710738.1"/>
    </source>
</evidence>
<reference evidence="3 4" key="1">
    <citation type="submission" date="2021-05" db="EMBL/GenBank/DDBJ databases">
        <title>A Polyphasic approach of four new species of the genus Ohtaekwangia: Ohtaekwangia histidinii sp. nov., Ohtaekwangia cretensis sp. nov., Ohtaekwangia indiensis sp. nov., Ohtaekwangia reichenbachii sp. nov. from diverse environment.</title>
        <authorList>
            <person name="Octaviana S."/>
        </authorList>
    </citation>
    <scope>NUCLEOTIDE SEQUENCE [LARGE SCALE GENOMIC DNA]</scope>
    <source>
        <strain evidence="3 4">PWU5</strain>
    </source>
</reference>
<dbReference type="GO" id="GO:0003677">
    <property type="term" value="F:DNA binding"/>
    <property type="evidence" value="ECO:0007669"/>
    <property type="project" value="InterPro"/>
</dbReference>
<dbReference type="EMBL" id="JAHESE010000025">
    <property type="protein sequence ID" value="MBT1710738.1"/>
    <property type="molecule type" value="Genomic_DNA"/>
</dbReference>
<dbReference type="PROSITE" id="PS50943">
    <property type="entry name" value="HTH_CROC1"/>
    <property type="match status" value="1"/>
</dbReference>
<organism evidence="3 4">
    <name type="scientific">Dawidia cretensis</name>
    <dbReference type="NCBI Taxonomy" id="2782350"/>
    <lineage>
        <taxon>Bacteria</taxon>
        <taxon>Pseudomonadati</taxon>
        <taxon>Bacteroidota</taxon>
        <taxon>Cytophagia</taxon>
        <taxon>Cytophagales</taxon>
        <taxon>Chryseotaleaceae</taxon>
        <taxon>Dawidia</taxon>
    </lineage>
</organism>
<comment type="caution">
    <text evidence="3">The sequence shown here is derived from an EMBL/GenBank/DDBJ whole genome shotgun (WGS) entry which is preliminary data.</text>
</comment>
<evidence type="ECO:0000259" key="2">
    <source>
        <dbReference type="PROSITE" id="PS50943"/>
    </source>
</evidence>
<evidence type="ECO:0000313" key="4">
    <source>
        <dbReference type="Proteomes" id="UP001319080"/>
    </source>
</evidence>